<name>A0A5C6RWY1_9BACT</name>
<evidence type="ECO:0000256" key="2">
    <source>
        <dbReference type="SAM" id="Phobius"/>
    </source>
</evidence>
<reference evidence="3 4" key="1">
    <citation type="submission" date="2019-08" db="EMBL/GenBank/DDBJ databases">
        <title>Genome of Phaeodactylibacter luteus.</title>
        <authorList>
            <person name="Bowman J.P."/>
        </authorList>
    </citation>
    <scope>NUCLEOTIDE SEQUENCE [LARGE SCALE GENOMIC DNA]</scope>
    <source>
        <strain evidence="3 4">KCTC 42180</strain>
    </source>
</reference>
<evidence type="ECO:0000313" key="4">
    <source>
        <dbReference type="Proteomes" id="UP000321580"/>
    </source>
</evidence>
<dbReference type="AlphaFoldDB" id="A0A5C6RWY1"/>
<dbReference type="EMBL" id="VOOR01000007">
    <property type="protein sequence ID" value="TXB66495.1"/>
    <property type="molecule type" value="Genomic_DNA"/>
</dbReference>
<keyword evidence="2" id="KW-1133">Transmembrane helix</keyword>
<keyword evidence="4" id="KW-1185">Reference proteome</keyword>
<dbReference type="Proteomes" id="UP000321580">
    <property type="component" value="Unassembled WGS sequence"/>
</dbReference>
<feature type="region of interest" description="Disordered" evidence="1">
    <location>
        <begin position="88"/>
        <end position="123"/>
    </location>
</feature>
<keyword evidence="2" id="KW-0472">Membrane</keyword>
<evidence type="ECO:0000313" key="3">
    <source>
        <dbReference type="EMBL" id="TXB66495.1"/>
    </source>
</evidence>
<proteinExistence type="predicted"/>
<protein>
    <submittedName>
        <fullName evidence="3">Uncharacterized protein</fullName>
    </submittedName>
</protein>
<dbReference type="RefSeq" id="WP_147166284.1">
    <property type="nucleotide sequence ID" value="NZ_VOOR01000007.1"/>
</dbReference>
<sequence length="403" mass="42928">MDRLDDFFQKKLSERDLAFDESAWEAASALLDERDRQRGKARVWFFLGIFIVVTAGLLAFWAPLCLAPELQALAVPVASRSGAIAVEGQRSGRASDEALPRAQTIDSEQAASPKAKRTHTGPLFSAGRTAQVAQLGKAAGADERKAIAPAASSVGGWSSTGQLQAEEAVASNAESPAGKPGQRAYSFSKLPTLTFSIAGASMAEPYIKPVRRVAGNHLAFGAIAGGSLYPNPINGGALLGVFAEGPLSGNWGWALQLDYRAQPLNRVEGGQSVQQAFGFGLEERTFKQYFTALHYLGGQLGATYRLGRHRWRAGGSFHWLAAGTGFISQTVKLEEQAGPGDAERWASGSLALGALPNGKAGVFAGYDFALSHRLRLGAQFNWALTGHIHQNPSSLDLALYFQL</sequence>
<comment type="caution">
    <text evidence="3">The sequence shown here is derived from an EMBL/GenBank/DDBJ whole genome shotgun (WGS) entry which is preliminary data.</text>
</comment>
<gene>
    <name evidence="3" type="ORF">FRY97_04705</name>
</gene>
<organism evidence="3 4">
    <name type="scientific">Phaeodactylibacter luteus</name>
    <dbReference type="NCBI Taxonomy" id="1564516"/>
    <lineage>
        <taxon>Bacteria</taxon>
        <taxon>Pseudomonadati</taxon>
        <taxon>Bacteroidota</taxon>
        <taxon>Saprospiria</taxon>
        <taxon>Saprospirales</taxon>
        <taxon>Haliscomenobacteraceae</taxon>
        <taxon>Phaeodactylibacter</taxon>
    </lineage>
</organism>
<keyword evidence="2" id="KW-0812">Transmembrane</keyword>
<evidence type="ECO:0000256" key="1">
    <source>
        <dbReference type="SAM" id="MobiDB-lite"/>
    </source>
</evidence>
<feature type="transmembrane region" description="Helical" evidence="2">
    <location>
        <begin position="43"/>
        <end position="64"/>
    </location>
</feature>
<accession>A0A5C6RWY1</accession>